<keyword evidence="1" id="KW-0663">Pyridoxal phosphate</keyword>
<dbReference type="Pfam" id="PF00155">
    <property type="entry name" value="Aminotran_1_2"/>
    <property type="match status" value="1"/>
</dbReference>
<comment type="caution">
    <text evidence="3">The sequence shown here is derived from an EMBL/GenBank/DDBJ whole genome shotgun (WGS) entry which is preliminary data.</text>
</comment>
<evidence type="ECO:0000313" key="3">
    <source>
        <dbReference type="EMBL" id="KAB0397178.1"/>
    </source>
</evidence>
<reference evidence="3 4" key="1">
    <citation type="journal article" date="2019" name="PLoS ONE">
        <title>Genomic analyses reveal an absence of contemporary introgressive admixture between fin whales and blue whales, despite known hybrids.</title>
        <authorList>
            <person name="Westbury M.V."/>
            <person name="Petersen B."/>
            <person name="Lorenzen E.D."/>
        </authorList>
    </citation>
    <scope>NUCLEOTIDE SEQUENCE [LARGE SCALE GENOMIC DNA]</scope>
    <source>
        <strain evidence="3">FinWhale-01</strain>
    </source>
</reference>
<dbReference type="EMBL" id="SGJD01002028">
    <property type="protein sequence ID" value="KAB0397178.1"/>
    <property type="molecule type" value="Genomic_DNA"/>
</dbReference>
<gene>
    <name evidence="3" type="ORF">E2I00_001819</name>
</gene>
<name>A0A643CB38_BALPH</name>
<feature type="domain" description="Aminotransferase class I/classII large" evidence="2">
    <location>
        <begin position="10"/>
        <end position="56"/>
    </location>
</feature>
<protein>
    <recommendedName>
        <fullName evidence="2">Aminotransferase class I/classII large domain-containing protein</fullName>
    </recommendedName>
</protein>
<keyword evidence="4" id="KW-1185">Reference proteome</keyword>
<evidence type="ECO:0000256" key="1">
    <source>
        <dbReference type="ARBA" id="ARBA00022898"/>
    </source>
</evidence>
<dbReference type="GO" id="GO:0030170">
    <property type="term" value="F:pyridoxal phosphate binding"/>
    <property type="evidence" value="ECO:0007669"/>
    <property type="project" value="InterPro"/>
</dbReference>
<dbReference type="AlphaFoldDB" id="A0A643CB38"/>
<dbReference type="InterPro" id="IPR015424">
    <property type="entry name" value="PyrdxlP-dep_Trfase"/>
</dbReference>
<evidence type="ECO:0000313" key="4">
    <source>
        <dbReference type="Proteomes" id="UP000437017"/>
    </source>
</evidence>
<dbReference type="Proteomes" id="UP000437017">
    <property type="component" value="Unassembled WGS sequence"/>
</dbReference>
<dbReference type="OrthoDB" id="7042322at2759"/>
<organism evidence="3 4">
    <name type="scientific">Balaenoptera physalus</name>
    <name type="common">Fin whale</name>
    <name type="synonym">Balaena physalus</name>
    <dbReference type="NCBI Taxonomy" id="9770"/>
    <lineage>
        <taxon>Eukaryota</taxon>
        <taxon>Metazoa</taxon>
        <taxon>Chordata</taxon>
        <taxon>Craniata</taxon>
        <taxon>Vertebrata</taxon>
        <taxon>Euteleostomi</taxon>
        <taxon>Mammalia</taxon>
        <taxon>Eutheria</taxon>
        <taxon>Laurasiatheria</taxon>
        <taxon>Artiodactyla</taxon>
        <taxon>Whippomorpha</taxon>
        <taxon>Cetacea</taxon>
        <taxon>Mysticeti</taxon>
        <taxon>Balaenopteridae</taxon>
        <taxon>Balaenoptera</taxon>
    </lineage>
</organism>
<dbReference type="InterPro" id="IPR004839">
    <property type="entry name" value="Aminotransferase_I/II_large"/>
</dbReference>
<dbReference type="GO" id="GO:0008483">
    <property type="term" value="F:transaminase activity"/>
    <property type="evidence" value="ECO:0007669"/>
    <property type="project" value="TreeGrafter"/>
</dbReference>
<dbReference type="PANTHER" id="PTHR43795">
    <property type="entry name" value="BIFUNCTIONAL ASPARTATE AMINOTRANSFERASE AND GLUTAMATE/ASPARTATE-PREPHENATE AMINOTRANSFERASE-RELATED"/>
    <property type="match status" value="1"/>
</dbReference>
<dbReference type="InterPro" id="IPR015421">
    <property type="entry name" value="PyrdxlP-dep_Trfase_major"/>
</dbReference>
<dbReference type="InterPro" id="IPR050478">
    <property type="entry name" value="Ethylene_sulfur-biosynth"/>
</dbReference>
<dbReference type="SUPFAM" id="SSF53383">
    <property type="entry name" value="PLP-dependent transferases"/>
    <property type="match status" value="1"/>
</dbReference>
<dbReference type="PANTHER" id="PTHR43795:SF1">
    <property type="entry name" value="INACTIVE 1-AMINOCYCLOPROPANE-1-CARBOXYLATE SYNTHASE-LIKE PROTEIN 2-RELATED"/>
    <property type="match status" value="1"/>
</dbReference>
<proteinExistence type="predicted"/>
<evidence type="ECO:0000259" key="2">
    <source>
        <dbReference type="Pfam" id="PF00155"/>
    </source>
</evidence>
<dbReference type="Gene3D" id="3.40.640.10">
    <property type="entry name" value="Type I PLP-dependent aspartate aminotransferase-like (Major domain)"/>
    <property type="match status" value="1"/>
</dbReference>
<dbReference type="GO" id="GO:0006520">
    <property type="term" value="P:amino acid metabolic process"/>
    <property type="evidence" value="ECO:0007669"/>
    <property type="project" value="TreeGrafter"/>
</dbReference>
<accession>A0A643CB38</accession>
<sequence>MLKGREVRDLVLINPQNPLGDLYSWGPLKEYLELAKRCNLRVIIDEIYMLSVLDDYIIFHSVLGMESSPGFNRAHVI</sequence>